<dbReference type="EMBL" id="BMUT01000020">
    <property type="protein sequence ID" value="GGY08603.1"/>
    <property type="molecule type" value="Genomic_DNA"/>
</dbReference>
<keyword evidence="2" id="KW-1185">Reference proteome</keyword>
<dbReference type="Proteomes" id="UP000659223">
    <property type="component" value="Unassembled WGS sequence"/>
</dbReference>
<reference evidence="2" key="1">
    <citation type="journal article" date="2019" name="Int. J. Syst. Evol. Microbiol.">
        <title>The Global Catalogue of Microorganisms (GCM) 10K type strain sequencing project: providing services to taxonomists for standard genome sequencing and annotation.</title>
        <authorList>
            <consortium name="The Broad Institute Genomics Platform"/>
            <consortium name="The Broad Institute Genome Sequencing Center for Infectious Disease"/>
            <person name="Wu L."/>
            <person name="Ma J."/>
        </authorList>
    </citation>
    <scope>NUCLEOTIDE SEQUENCE [LARGE SCALE GENOMIC DNA]</scope>
    <source>
        <strain evidence="2">JCM 4586</strain>
    </source>
</reference>
<protein>
    <submittedName>
        <fullName evidence="1">Uncharacterized protein</fullName>
    </submittedName>
</protein>
<accession>A0ABQ2ZBP9</accession>
<comment type="caution">
    <text evidence="1">The sequence shown here is derived from an EMBL/GenBank/DDBJ whole genome shotgun (WGS) entry which is preliminary data.</text>
</comment>
<evidence type="ECO:0000313" key="2">
    <source>
        <dbReference type="Proteomes" id="UP000659223"/>
    </source>
</evidence>
<sequence length="57" mass="6357">MRHLDFLSEALRMARAIVNAEKHPDEAVVVLDNDHIGVLSRIIHDHATASLTSRRGT</sequence>
<evidence type="ECO:0000313" key="1">
    <source>
        <dbReference type="EMBL" id="GGY08603.1"/>
    </source>
</evidence>
<gene>
    <name evidence="1" type="ORF">GCM10010324_64360</name>
</gene>
<proteinExistence type="predicted"/>
<organism evidence="1 2">
    <name type="scientific">Streptomyces hiroshimensis</name>
    <dbReference type="NCBI Taxonomy" id="66424"/>
    <lineage>
        <taxon>Bacteria</taxon>
        <taxon>Bacillati</taxon>
        <taxon>Actinomycetota</taxon>
        <taxon>Actinomycetes</taxon>
        <taxon>Kitasatosporales</taxon>
        <taxon>Streptomycetaceae</taxon>
        <taxon>Streptomyces</taxon>
    </lineage>
</organism>
<name>A0ABQ2ZBP9_9ACTN</name>